<keyword evidence="10" id="KW-1185">Reference proteome</keyword>
<keyword evidence="2" id="KW-0808">Transferase</keyword>
<dbReference type="SMART" id="SM00220">
    <property type="entry name" value="S_TKc"/>
    <property type="match status" value="1"/>
</dbReference>
<sequence length="486" mass="55726">GLRSEEVASNNVAHPLVAMEYQDYRSIIMTPKKSHCNNAEYLEHLNSSVDHNGNLWLKDEQAKGSGQVPLKMFVMHSDTDVYDMVDILGKGTFGEVAKCWKRSTGQFVAIKILNSFTERSGYLKSELKILKILGTFNADKFYFIHLFEYFNDNDKLCLVFELLEQNLFEFQKDHNFAPIPVRHIRTISKQVLTALQKLKELSIAHTDIKPENIMLVNHSRYPFKVKLIDFGSASVLADIQHIKGPYIQSRFYRAPEILLGLPFCEQMDMWSFGCVIVELHLGWPLYPGSNEYDQIRYIVETQGLPKIKQLSSGIKTHLRIFTLSSLDQLERTNIESFPSAEKILNLDPSERIRANIALKHAFITMQKLKLQYKNTAYYGISIQSLKDACLFGNKKDMDAACCHTEPCHKEEQYQRAEIPYNLTNTSVQISDKMAGIEQSFLGERTLHLRLQDSPLPEECFSNSSCYFTFVSWTSSFSFPPTSPTPH</sequence>
<accession>A0A4W3IQ96</accession>
<dbReference type="Gene3D" id="1.10.510.10">
    <property type="entry name" value="Transferase(Phosphotransferase) domain 1"/>
    <property type="match status" value="1"/>
</dbReference>
<dbReference type="PANTHER" id="PTHR24058:SF46">
    <property type="entry name" value="HOMEODOMAIN-INTERACTING PROTEIN KINASE 4"/>
    <property type="match status" value="1"/>
</dbReference>
<dbReference type="GeneTree" id="ENSGT00940000161512"/>
<evidence type="ECO:0000313" key="10">
    <source>
        <dbReference type="Proteomes" id="UP000314986"/>
    </source>
</evidence>
<keyword evidence="4" id="KW-0418">Kinase</keyword>
<reference evidence="10" key="2">
    <citation type="journal article" date="2007" name="PLoS Biol.">
        <title>Survey sequencing and comparative analysis of the elephant shark (Callorhinchus milii) genome.</title>
        <authorList>
            <person name="Venkatesh B."/>
            <person name="Kirkness E.F."/>
            <person name="Loh Y.H."/>
            <person name="Halpern A.L."/>
            <person name="Lee A.P."/>
            <person name="Johnson J."/>
            <person name="Dandona N."/>
            <person name="Viswanathan L.D."/>
            <person name="Tay A."/>
            <person name="Venter J.C."/>
            <person name="Strausberg R.L."/>
            <person name="Brenner S."/>
        </authorList>
    </citation>
    <scope>NUCLEOTIDE SEQUENCE [LARGE SCALE GENOMIC DNA]</scope>
</reference>
<dbReference type="Proteomes" id="UP000314986">
    <property type="component" value="Unassembled WGS sequence"/>
</dbReference>
<proteinExistence type="inferred from homology"/>
<dbReference type="AlphaFoldDB" id="A0A4W3IQ96"/>
<dbReference type="Pfam" id="PF00069">
    <property type="entry name" value="Pkinase"/>
    <property type="match status" value="1"/>
</dbReference>
<evidence type="ECO:0000256" key="4">
    <source>
        <dbReference type="ARBA" id="ARBA00022777"/>
    </source>
</evidence>
<dbReference type="GO" id="GO:0004713">
    <property type="term" value="F:protein tyrosine kinase activity"/>
    <property type="evidence" value="ECO:0007669"/>
    <property type="project" value="TreeGrafter"/>
</dbReference>
<dbReference type="InParanoid" id="A0A4W3IQ96"/>
<evidence type="ECO:0000256" key="6">
    <source>
        <dbReference type="PROSITE-ProRule" id="PRU10141"/>
    </source>
</evidence>
<name>A0A4W3IQ96_CALMI</name>
<comment type="similarity">
    <text evidence="7">Belongs to the protein kinase superfamily.</text>
</comment>
<dbReference type="InterPro" id="IPR000719">
    <property type="entry name" value="Prot_kinase_dom"/>
</dbReference>
<reference evidence="10" key="1">
    <citation type="journal article" date="2006" name="Science">
        <title>Ancient noncoding elements conserved in the human genome.</title>
        <authorList>
            <person name="Venkatesh B."/>
            <person name="Kirkness E.F."/>
            <person name="Loh Y.H."/>
            <person name="Halpern A.L."/>
            <person name="Lee A.P."/>
            <person name="Johnson J."/>
            <person name="Dandona N."/>
            <person name="Viswanathan L.D."/>
            <person name="Tay A."/>
            <person name="Venter J.C."/>
            <person name="Strausberg R.L."/>
            <person name="Brenner S."/>
        </authorList>
    </citation>
    <scope>NUCLEOTIDE SEQUENCE [LARGE SCALE GENOMIC DNA]</scope>
</reference>
<dbReference type="Ensembl" id="ENSCMIT00000030137.1">
    <property type="protein sequence ID" value="ENSCMIP00000029671.1"/>
    <property type="gene ID" value="ENSCMIG00000012802.1"/>
</dbReference>
<dbReference type="InterPro" id="IPR050494">
    <property type="entry name" value="Ser_Thr_dual-spec_kinase"/>
</dbReference>
<reference evidence="9" key="4">
    <citation type="submission" date="2025-08" db="UniProtKB">
        <authorList>
            <consortium name="Ensembl"/>
        </authorList>
    </citation>
    <scope>IDENTIFICATION</scope>
</reference>
<protein>
    <recommendedName>
        <fullName evidence="8">Protein kinase domain-containing protein</fullName>
    </recommendedName>
</protein>
<keyword evidence="1 7" id="KW-0723">Serine/threonine-protein kinase</keyword>
<dbReference type="InterPro" id="IPR008271">
    <property type="entry name" value="Ser/Thr_kinase_AS"/>
</dbReference>
<dbReference type="PROSITE" id="PS00107">
    <property type="entry name" value="PROTEIN_KINASE_ATP"/>
    <property type="match status" value="1"/>
</dbReference>
<dbReference type="InterPro" id="IPR017441">
    <property type="entry name" value="Protein_kinase_ATP_BS"/>
</dbReference>
<organism evidence="9 10">
    <name type="scientific">Callorhinchus milii</name>
    <name type="common">Ghost shark</name>
    <dbReference type="NCBI Taxonomy" id="7868"/>
    <lineage>
        <taxon>Eukaryota</taxon>
        <taxon>Metazoa</taxon>
        <taxon>Chordata</taxon>
        <taxon>Craniata</taxon>
        <taxon>Vertebrata</taxon>
        <taxon>Chondrichthyes</taxon>
        <taxon>Holocephali</taxon>
        <taxon>Chimaeriformes</taxon>
        <taxon>Callorhinchidae</taxon>
        <taxon>Callorhinchus</taxon>
    </lineage>
</organism>
<keyword evidence="5 6" id="KW-0067">ATP-binding</keyword>
<keyword evidence="3 6" id="KW-0547">Nucleotide-binding</keyword>
<dbReference type="GO" id="GO:0004674">
    <property type="term" value="F:protein serine/threonine kinase activity"/>
    <property type="evidence" value="ECO:0007669"/>
    <property type="project" value="UniProtKB-KW"/>
</dbReference>
<feature type="domain" description="Protein kinase" evidence="8">
    <location>
        <begin position="82"/>
        <end position="363"/>
    </location>
</feature>
<evidence type="ECO:0000256" key="1">
    <source>
        <dbReference type="ARBA" id="ARBA00022527"/>
    </source>
</evidence>
<evidence type="ECO:0000256" key="2">
    <source>
        <dbReference type="ARBA" id="ARBA00022679"/>
    </source>
</evidence>
<reference evidence="9" key="5">
    <citation type="submission" date="2025-09" db="UniProtKB">
        <authorList>
            <consortium name="Ensembl"/>
        </authorList>
    </citation>
    <scope>IDENTIFICATION</scope>
</reference>
<dbReference type="PANTHER" id="PTHR24058">
    <property type="entry name" value="DUAL SPECIFICITY PROTEIN KINASE"/>
    <property type="match status" value="1"/>
</dbReference>
<evidence type="ECO:0000259" key="8">
    <source>
        <dbReference type="PROSITE" id="PS50011"/>
    </source>
</evidence>
<evidence type="ECO:0000256" key="3">
    <source>
        <dbReference type="ARBA" id="ARBA00022741"/>
    </source>
</evidence>
<evidence type="ECO:0000256" key="7">
    <source>
        <dbReference type="RuleBase" id="RU000304"/>
    </source>
</evidence>
<evidence type="ECO:0000256" key="5">
    <source>
        <dbReference type="ARBA" id="ARBA00022840"/>
    </source>
</evidence>
<dbReference type="GO" id="GO:0005524">
    <property type="term" value="F:ATP binding"/>
    <property type="evidence" value="ECO:0007669"/>
    <property type="project" value="UniProtKB-UniRule"/>
</dbReference>
<dbReference type="PROSITE" id="PS50011">
    <property type="entry name" value="PROTEIN_KINASE_DOM"/>
    <property type="match status" value="1"/>
</dbReference>
<dbReference type="InterPro" id="IPR011009">
    <property type="entry name" value="Kinase-like_dom_sf"/>
</dbReference>
<feature type="binding site" evidence="6">
    <location>
        <position position="111"/>
    </location>
    <ligand>
        <name>ATP</name>
        <dbReference type="ChEBI" id="CHEBI:30616"/>
    </ligand>
</feature>
<dbReference type="GO" id="GO:0005634">
    <property type="term" value="C:nucleus"/>
    <property type="evidence" value="ECO:0007669"/>
    <property type="project" value="TreeGrafter"/>
</dbReference>
<evidence type="ECO:0000313" key="9">
    <source>
        <dbReference type="Ensembl" id="ENSCMIP00000029671.1"/>
    </source>
</evidence>
<dbReference type="GO" id="GO:0005737">
    <property type="term" value="C:cytoplasm"/>
    <property type="evidence" value="ECO:0007669"/>
    <property type="project" value="TreeGrafter"/>
</dbReference>
<dbReference type="STRING" id="7868.ENSCMIP00000029671"/>
<dbReference type="SUPFAM" id="SSF56112">
    <property type="entry name" value="Protein kinase-like (PK-like)"/>
    <property type="match status" value="1"/>
</dbReference>
<dbReference type="PROSITE" id="PS00108">
    <property type="entry name" value="PROTEIN_KINASE_ST"/>
    <property type="match status" value="1"/>
</dbReference>
<dbReference type="Gene3D" id="3.30.200.20">
    <property type="entry name" value="Phosphorylase Kinase, domain 1"/>
    <property type="match status" value="1"/>
</dbReference>
<reference evidence="10" key="3">
    <citation type="journal article" date="2014" name="Nature">
        <title>Elephant shark genome provides unique insights into gnathostome evolution.</title>
        <authorList>
            <consortium name="International Elephant Shark Genome Sequencing Consortium"/>
            <person name="Venkatesh B."/>
            <person name="Lee A.P."/>
            <person name="Ravi V."/>
            <person name="Maurya A.K."/>
            <person name="Lian M.M."/>
            <person name="Swann J.B."/>
            <person name="Ohta Y."/>
            <person name="Flajnik M.F."/>
            <person name="Sutoh Y."/>
            <person name="Kasahara M."/>
            <person name="Hoon S."/>
            <person name="Gangu V."/>
            <person name="Roy S.W."/>
            <person name="Irimia M."/>
            <person name="Korzh V."/>
            <person name="Kondrychyn I."/>
            <person name="Lim Z.W."/>
            <person name="Tay B.H."/>
            <person name="Tohari S."/>
            <person name="Kong K.W."/>
            <person name="Ho S."/>
            <person name="Lorente-Galdos B."/>
            <person name="Quilez J."/>
            <person name="Marques-Bonet T."/>
            <person name="Raney B.J."/>
            <person name="Ingham P.W."/>
            <person name="Tay A."/>
            <person name="Hillier L.W."/>
            <person name="Minx P."/>
            <person name="Boehm T."/>
            <person name="Wilson R.K."/>
            <person name="Brenner S."/>
            <person name="Warren W.C."/>
        </authorList>
    </citation>
    <scope>NUCLEOTIDE SEQUENCE [LARGE SCALE GENOMIC DNA]</scope>
</reference>